<evidence type="ECO:0000313" key="4">
    <source>
        <dbReference type="EMBL" id="ORW06591.1"/>
    </source>
</evidence>
<evidence type="ECO:0000259" key="2">
    <source>
        <dbReference type="Pfam" id="PF00823"/>
    </source>
</evidence>
<dbReference type="OrthoDB" id="4730605at2"/>
<dbReference type="PANTHER" id="PTHR46766">
    <property type="entry name" value="GLUTAMINE-RICH PROTEIN 2"/>
    <property type="match status" value="1"/>
</dbReference>
<reference evidence="4 5" key="1">
    <citation type="submission" date="2016-01" db="EMBL/GenBank/DDBJ databases">
        <title>The new phylogeny of the genus Mycobacterium.</title>
        <authorList>
            <person name="Tarcisio F."/>
            <person name="Conor M."/>
            <person name="Antonella G."/>
            <person name="Elisabetta G."/>
            <person name="Giulia F.S."/>
            <person name="Sara T."/>
            <person name="Anna F."/>
            <person name="Clotilde B."/>
            <person name="Roberto B."/>
            <person name="Veronica D.S."/>
            <person name="Fabio R."/>
            <person name="Monica P."/>
            <person name="Olivier J."/>
            <person name="Enrico T."/>
            <person name="Nicola S."/>
        </authorList>
    </citation>
    <scope>NUCLEOTIDE SEQUENCE [LARGE SCALE GENOMIC DNA]</scope>
    <source>
        <strain evidence="4 5">DSM 45394</strain>
    </source>
</reference>
<proteinExistence type="inferred from homology"/>
<name>A0A1X1Y6G1_9MYCO</name>
<feature type="domain" description="PPE" evidence="2">
    <location>
        <begin position="2"/>
        <end position="165"/>
    </location>
</feature>
<dbReference type="EMBL" id="LQPG01000058">
    <property type="protein sequence ID" value="ORW06591.1"/>
    <property type="molecule type" value="Genomic_DNA"/>
</dbReference>
<evidence type="ECO:0000256" key="1">
    <source>
        <dbReference type="ARBA" id="ARBA00010652"/>
    </source>
</evidence>
<keyword evidence="5" id="KW-1185">Reference proteome</keyword>
<dbReference type="InterPro" id="IPR000030">
    <property type="entry name" value="PPE_dom"/>
</dbReference>
<dbReference type="Pfam" id="PF12484">
    <property type="entry name" value="PPE-SVP"/>
    <property type="match status" value="1"/>
</dbReference>
<accession>A0A1X1Y6G1</accession>
<dbReference type="SUPFAM" id="SSF140459">
    <property type="entry name" value="PE/PPE dimer-like"/>
    <property type="match status" value="1"/>
</dbReference>
<protein>
    <recommendedName>
        <fullName evidence="6">PPE family protein</fullName>
    </recommendedName>
</protein>
<feature type="domain" description="PPE family C-terminal" evidence="3">
    <location>
        <begin position="314"/>
        <end position="396"/>
    </location>
</feature>
<dbReference type="AlphaFoldDB" id="A0A1X1Y6G1"/>
<gene>
    <name evidence="4" type="ORF">AWC16_01255</name>
</gene>
<dbReference type="STRING" id="1108812.AWC16_01255"/>
<comment type="caution">
    <text evidence="4">The sequence shown here is derived from an EMBL/GenBank/DDBJ whole genome shotgun (WGS) entry which is preliminary data.</text>
</comment>
<evidence type="ECO:0000313" key="5">
    <source>
        <dbReference type="Proteomes" id="UP000193866"/>
    </source>
</evidence>
<dbReference type="RefSeq" id="WP_085267019.1">
    <property type="nucleotide sequence ID" value="NZ_LQPG01000058.1"/>
</dbReference>
<dbReference type="PANTHER" id="PTHR46766:SF1">
    <property type="entry name" value="GLUTAMINE-RICH PROTEIN 2"/>
    <property type="match status" value="1"/>
</dbReference>
<dbReference type="FunFam" id="1.20.1260.20:FF:000001">
    <property type="entry name" value="PPE family protein PPE41"/>
    <property type="match status" value="1"/>
</dbReference>
<dbReference type="Pfam" id="PF00823">
    <property type="entry name" value="PPE"/>
    <property type="match status" value="1"/>
</dbReference>
<comment type="similarity">
    <text evidence="1">Belongs to the mycobacterial PPE family.</text>
</comment>
<organism evidence="4 5">
    <name type="scientific">Mycolicibacter longobardus</name>
    <dbReference type="NCBI Taxonomy" id="1108812"/>
    <lineage>
        <taxon>Bacteria</taxon>
        <taxon>Bacillati</taxon>
        <taxon>Actinomycetota</taxon>
        <taxon>Actinomycetes</taxon>
        <taxon>Mycobacteriales</taxon>
        <taxon>Mycobacteriaceae</taxon>
        <taxon>Mycolicibacter</taxon>
    </lineage>
</organism>
<dbReference type="Gene3D" id="1.20.1260.20">
    <property type="entry name" value="PPE superfamily"/>
    <property type="match status" value="1"/>
</dbReference>
<evidence type="ECO:0008006" key="6">
    <source>
        <dbReference type="Google" id="ProtNLM"/>
    </source>
</evidence>
<evidence type="ECO:0000259" key="3">
    <source>
        <dbReference type="Pfam" id="PF12484"/>
    </source>
</evidence>
<dbReference type="InterPro" id="IPR022171">
    <property type="entry name" value="PPE_C"/>
</dbReference>
<dbReference type="GO" id="GO:0052572">
    <property type="term" value="P:response to host immune response"/>
    <property type="evidence" value="ECO:0007669"/>
    <property type="project" value="TreeGrafter"/>
</dbReference>
<sequence length="410" mass="39684">MDFGALPPEINSARMYSGPGSGPLLAAAAAWDGLAADLYSTAASYSSVVSNLTGGPWLGPASASMAAGSAGHVAWLNSTATQAEQTAAQARAAVTAYETAWAMTVPPPLIAANRSQLMSLIATNILGQNSPAIAATEALYAEMWAQDAAAMYGYAGASAAASTLTPFTSPHPSTSPSGLTGQAAALTQATATSAATNTQSALSQESQAMSAVPTTLQGLALPLTSDASTSSSLSSLSSTLSPLTTGLSMTSSAGWISSSLLSNANQLKSLLPAAAASTSAPGATVAPAAGPTAGLGAPAGWAGAGGAGAPATVSAGLGRAASLGALSVPHTWAGLPSAISPPTALSGATLTATATGSTDAPGLLGAAPLTGMAGRATDTAGTRPQFRLQAPTVIPRVAGGRITARRGPNQ</sequence>
<dbReference type="Proteomes" id="UP000193866">
    <property type="component" value="Unassembled WGS sequence"/>
</dbReference>
<dbReference type="InterPro" id="IPR038332">
    <property type="entry name" value="PPE_sf"/>
</dbReference>